<evidence type="ECO:0000256" key="9">
    <source>
        <dbReference type="PROSITE-ProRule" id="PRU01313"/>
    </source>
</evidence>
<evidence type="ECO:0000313" key="12">
    <source>
        <dbReference type="EMBL" id="DBA27949.1"/>
    </source>
</evidence>
<dbReference type="PANTHER" id="PTHR11037:SF12">
    <property type="entry name" value="GRH_CP2 DB DOMAIN-CONTAINING PROTEIN"/>
    <property type="match status" value="1"/>
</dbReference>
<proteinExistence type="inferred from homology"/>
<dbReference type="Pfam" id="PF25416">
    <property type="entry name" value="GRHL1_C"/>
    <property type="match status" value="1"/>
</dbReference>
<evidence type="ECO:0000256" key="2">
    <source>
        <dbReference type="ARBA" id="ARBA00010852"/>
    </source>
</evidence>
<evidence type="ECO:0000313" key="13">
    <source>
        <dbReference type="Proteomes" id="UP001181693"/>
    </source>
</evidence>
<keyword evidence="3" id="KW-0597">Phosphoprotein</keyword>
<organism evidence="12 13">
    <name type="scientific">Pyxicephalus adspersus</name>
    <name type="common">African bullfrog</name>
    <dbReference type="NCBI Taxonomy" id="30357"/>
    <lineage>
        <taxon>Eukaryota</taxon>
        <taxon>Metazoa</taxon>
        <taxon>Chordata</taxon>
        <taxon>Craniata</taxon>
        <taxon>Vertebrata</taxon>
        <taxon>Euteleostomi</taxon>
        <taxon>Amphibia</taxon>
        <taxon>Batrachia</taxon>
        <taxon>Anura</taxon>
        <taxon>Neobatrachia</taxon>
        <taxon>Ranoidea</taxon>
        <taxon>Pyxicephalidae</taxon>
        <taxon>Pyxicephalinae</taxon>
        <taxon>Pyxicephalus</taxon>
    </lineage>
</organism>
<feature type="region of interest" description="Disordered" evidence="10">
    <location>
        <begin position="226"/>
        <end position="245"/>
    </location>
</feature>
<dbReference type="SUPFAM" id="SSF47769">
    <property type="entry name" value="SAM/Pointed domain"/>
    <property type="match status" value="1"/>
</dbReference>
<keyword evidence="4" id="KW-0805">Transcription regulation</keyword>
<dbReference type="GO" id="GO:0000978">
    <property type="term" value="F:RNA polymerase II cis-regulatory region sequence-specific DNA binding"/>
    <property type="evidence" value="ECO:0007669"/>
    <property type="project" value="TreeGrafter"/>
</dbReference>
<name>A0AAV3AKQ5_PYXAD</name>
<dbReference type="InterPro" id="IPR041418">
    <property type="entry name" value="SAM_3"/>
</dbReference>
<keyword evidence="5 9" id="KW-0238">DNA-binding</keyword>
<evidence type="ECO:0000256" key="10">
    <source>
        <dbReference type="SAM" id="MobiDB-lite"/>
    </source>
</evidence>
<dbReference type="GO" id="GO:0005634">
    <property type="term" value="C:nucleus"/>
    <property type="evidence" value="ECO:0007669"/>
    <property type="project" value="UniProtKB-SubCell"/>
</dbReference>
<dbReference type="InterPro" id="IPR007604">
    <property type="entry name" value="CP2"/>
</dbReference>
<comment type="subcellular location">
    <subcellularLocation>
        <location evidence="1 9">Nucleus</location>
    </subcellularLocation>
</comment>
<dbReference type="EMBL" id="DYDO01000003">
    <property type="protein sequence ID" value="DBA27949.1"/>
    <property type="molecule type" value="Genomic_DNA"/>
</dbReference>
<dbReference type="Pfam" id="PF04516">
    <property type="entry name" value="CP2"/>
    <property type="match status" value="1"/>
</dbReference>
<dbReference type="InterPro" id="IPR057520">
    <property type="entry name" value="GRHL1/CP2_C"/>
</dbReference>
<dbReference type="Proteomes" id="UP001181693">
    <property type="component" value="Unassembled WGS sequence"/>
</dbReference>
<accession>A0AAV3AKQ5</accession>
<dbReference type="Gene3D" id="1.10.150.50">
    <property type="entry name" value="Transcription Factor, Ets-1"/>
    <property type="match status" value="1"/>
</dbReference>
<reference evidence="12" key="1">
    <citation type="thesis" date="2020" institute="ProQuest LLC" country="789 East Eisenhower Parkway, Ann Arbor, MI, USA">
        <title>Comparative Genomics and Chromosome Evolution.</title>
        <authorList>
            <person name="Mudd A.B."/>
        </authorList>
    </citation>
    <scope>NUCLEOTIDE SEQUENCE</scope>
    <source>
        <strain evidence="12">1538</strain>
        <tissue evidence="12">Blood</tissue>
    </source>
</reference>
<dbReference type="InterPro" id="IPR013761">
    <property type="entry name" value="SAM/pointed_sf"/>
</dbReference>
<evidence type="ECO:0000256" key="3">
    <source>
        <dbReference type="ARBA" id="ARBA00022553"/>
    </source>
</evidence>
<sequence>MLLWHSQPEHFWPSPAEHYQSPPNAFYRESISLPFLKQEDQPIATPLCPAFQCVLCASSSPAVKIHEESLTYLNQGQSYEIRMLSNWKGAAELPEGRRLLKSVVRVVFHDRRLQYSERQQLESWQMSHPGDRILDLDVPLSVGVIDPVAHPSTLNTIEFMWDPNKRTSVFIQVNCISTEFTQRKNGGEKGAPFRVQVDTYKPDSHGSFTEHLYSCSCQVKVFKPKGADRKQKTDREKVEKRSNLEREKYQPACENTVLTECTPWPDSEVPRTPVSIPNLCSSRIYKVPSLERICTSPVCTSDSSTECAGEGLSPSASISETQQWLLKNRFSNYCRTFSNFTGADLLKLSRRDLTQICGVADGIRLSHALTARSVRPRLTLYISTESLDQKQAETVSSGTALYQEIYLENATAAELTNKLADLFSVPANHILQISRTGPQGIYVLLSDTKFFLFSTTVCIRCPNVVQMNITCISVFSADGQKYAR</sequence>
<keyword evidence="6" id="KW-0804">Transcription</keyword>
<evidence type="ECO:0000256" key="4">
    <source>
        <dbReference type="ARBA" id="ARBA00023015"/>
    </source>
</evidence>
<evidence type="ECO:0000256" key="5">
    <source>
        <dbReference type="ARBA" id="ARBA00023125"/>
    </source>
</evidence>
<comment type="caution">
    <text evidence="12">The sequence shown here is derived from an EMBL/GenBank/DDBJ whole genome shotgun (WGS) entry which is preliminary data.</text>
</comment>
<dbReference type="PROSITE" id="PS51968">
    <property type="entry name" value="GRH_CP2_DB"/>
    <property type="match status" value="1"/>
</dbReference>
<dbReference type="InterPro" id="IPR040167">
    <property type="entry name" value="TF_CP2-like"/>
</dbReference>
<protein>
    <recommendedName>
        <fullName evidence="8">Upstream-binding protein 1</fullName>
    </recommendedName>
</protein>
<dbReference type="AlphaFoldDB" id="A0AAV3AKQ5"/>
<dbReference type="GO" id="GO:0001228">
    <property type="term" value="F:DNA-binding transcription activator activity, RNA polymerase II-specific"/>
    <property type="evidence" value="ECO:0007669"/>
    <property type="project" value="TreeGrafter"/>
</dbReference>
<gene>
    <name evidence="12" type="ORF">GDO54_008385</name>
</gene>
<dbReference type="Pfam" id="PF18016">
    <property type="entry name" value="SAM_3"/>
    <property type="match status" value="1"/>
</dbReference>
<feature type="domain" description="Grh/CP2 DB" evidence="11">
    <location>
        <begin position="46"/>
        <end position="284"/>
    </location>
</feature>
<evidence type="ECO:0000256" key="6">
    <source>
        <dbReference type="ARBA" id="ARBA00023163"/>
    </source>
</evidence>
<dbReference type="PANTHER" id="PTHR11037">
    <property type="entry name" value="TRANSCRIPTION FACTOR CP2"/>
    <property type="match status" value="1"/>
</dbReference>
<dbReference type="FunFam" id="1.10.150.50:FF:000036">
    <property type="entry name" value="upstream-binding protein 1 isoform X1"/>
    <property type="match status" value="1"/>
</dbReference>
<evidence type="ECO:0000256" key="8">
    <source>
        <dbReference type="ARBA" id="ARBA00067531"/>
    </source>
</evidence>
<evidence type="ECO:0000259" key="11">
    <source>
        <dbReference type="PROSITE" id="PS51968"/>
    </source>
</evidence>
<evidence type="ECO:0000256" key="7">
    <source>
        <dbReference type="ARBA" id="ARBA00023242"/>
    </source>
</evidence>
<evidence type="ECO:0000256" key="1">
    <source>
        <dbReference type="ARBA" id="ARBA00004123"/>
    </source>
</evidence>
<keyword evidence="7 9" id="KW-0539">Nucleus</keyword>
<keyword evidence="13" id="KW-1185">Reference proteome</keyword>
<comment type="similarity">
    <text evidence="2">Belongs to the grh/CP2 family. CP2 subfamily.</text>
</comment>